<protein>
    <submittedName>
        <fullName evidence="2">Uncharacterized protein</fullName>
    </submittedName>
</protein>
<reference evidence="2 3" key="1">
    <citation type="submission" date="2018-08" db="EMBL/GenBank/DDBJ databases">
        <title>A genome reference for cultivated species of the human gut microbiota.</title>
        <authorList>
            <person name="Zou Y."/>
            <person name="Xue W."/>
            <person name="Luo G."/>
        </authorList>
    </citation>
    <scope>NUCLEOTIDE SEQUENCE [LARGE SCALE GENOMIC DNA]</scope>
    <source>
        <strain evidence="2 3">AF14-6AC</strain>
    </source>
</reference>
<dbReference type="Proteomes" id="UP000283426">
    <property type="component" value="Unassembled WGS sequence"/>
</dbReference>
<organism evidence="2 3">
    <name type="scientific">Odoribacter splanchnicus</name>
    <dbReference type="NCBI Taxonomy" id="28118"/>
    <lineage>
        <taxon>Bacteria</taxon>
        <taxon>Pseudomonadati</taxon>
        <taxon>Bacteroidota</taxon>
        <taxon>Bacteroidia</taxon>
        <taxon>Bacteroidales</taxon>
        <taxon>Odoribacteraceae</taxon>
        <taxon>Odoribacter</taxon>
    </lineage>
</organism>
<keyword evidence="1" id="KW-0472">Membrane</keyword>
<name>A0A412WCP0_9BACT</name>
<feature type="transmembrane region" description="Helical" evidence="1">
    <location>
        <begin position="39"/>
        <end position="58"/>
    </location>
</feature>
<evidence type="ECO:0000256" key="1">
    <source>
        <dbReference type="SAM" id="Phobius"/>
    </source>
</evidence>
<accession>A0A412WCP0</accession>
<sequence>MGNRRIERAFGGIGGIEMLYKFSSIENFFYRRKFIQNNYYNLSVNLIMSLFRLVGLFIRLP</sequence>
<comment type="caution">
    <text evidence="2">The sequence shown here is derived from an EMBL/GenBank/DDBJ whole genome shotgun (WGS) entry which is preliminary data.</text>
</comment>
<keyword evidence="1" id="KW-1133">Transmembrane helix</keyword>
<keyword evidence="1" id="KW-0812">Transmembrane</keyword>
<dbReference type="AlphaFoldDB" id="A0A412WCP0"/>
<proteinExistence type="predicted"/>
<evidence type="ECO:0000313" key="2">
    <source>
        <dbReference type="EMBL" id="RGV24941.1"/>
    </source>
</evidence>
<dbReference type="EMBL" id="QRYW01000025">
    <property type="protein sequence ID" value="RGV24941.1"/>
    <property type="molecule type" value="Genomic_DNA"/>
</dbReference>
<evidence type="ECO:0000313" key="3">
    <source>
        <dbReference type="Proteomes" id="UP000283426"/>
    </source>
</evidence>
<gene>
    <name evidence="2" type="ORF">DWW24_12380</name>
</gene>